<dbReference type="PANTHER" id="PTHR47595">
    <property type="entry name" value="HEAT SHOCK 70 KDA PROTEIN 14"/>
    <property type="match status" value="1"/>
</dbReference>
<evidence type="ECO:0000313" key="5">
    <source>
        <dbReference type="Proteomes" id="UP000031443"/>
    </source>
</evidence>
<proteinExistence type="predicted"/>
<feature type="region of interest" description="Disordered" evidence="1">
    <location>
        <begin position="171"/>
        <end position="230"/>
    </location>
</feature>
<organism evidence="4 5">
    <name type="scientific">Chelonia mydas</name>
    <name type="common">Green sea-turtle</name>
    <name type="synonym">Chelonia agassizi</name>
    <dbReference type="NCBI Taxonomy" id="8469"/>
    <lineage>
        <taxon>Eukaryota</taxon>
        <taxon>Metazoa</taxon>
        <taxon>Chordata</taxon>
        <taxon>Craniata</taxon>
        <taxon>Vertebrata</taxon>
        <taxon>Euteleostomi</taxon>
        <taxon>Archelosauria</taxon>
        <taxon>Testudinata</taxon>
        <taxon>Testudines</taxon>
        <taxon>Cryptodira</taxon>
        <taxon>Durocryptodira</taxon>
        <taxon>Americhelydia</taxon>
        <taxon>Chelonioidea</taxon>
        <taxon>Cheloniidae</taxon>
        <taxon>Chelonia</taxon>
    </lineage>
</organism>
<dbReference type="Gene3D" id="1.10.10.60">
    <property type="entry name" value="Homeodomain-like"/>
    <property type="match status" value="1"/>
</dbReference>
<feature type="chain" id="PRO_5004080876" description="Myb/SANT-like DNA-binding domain-containing protein" evidence="2">
    <location>
        <begin position="29"/>
        <end position="230"/>
    </location>
</feature>
<evidence type="ECO:0000313" key="4">
    <source>
        <dbReference type="EMBL" id="EMP42438.1"/>
    </source>
</evidence>
<gene>
    <name evidence="4" type="ORF">UY3_00277</name>
</gene>
<dbReference type="PANTHER" id="PTHR47595:SF1">
    <property type="entry name" value="MYB_SANT-LIKE DNA-BINDING DOMAIN-CONTAINING PROTEIN"/>
    <property type="match status" value="1"/>
</dbReference>
<dbReference type="AlphaFoldDB" id="M7CCK0"/>
<dbReference type="Pfam" id="PF13837">
    <property type="entry name" value="Myb_DNA-bind_4"/>
    <property type="match status" value="1"/>
</dbReference>
<feature type="domain" description="Myb/SANT-like DNA-binding" evidence="3">
    <location>
        <begin position="60"/>
        <end position="148"/>
    </location>
</feature>
<feature type="compositionally biased region" description="Acidic residues" evidence="1">
    <location>
        <begin position="177"/>
        <end position="187"/>
    </location>
</feature>
<dbReference type="Proteomes" id="UP000031443">
    <property type="component" value="Unassembled WGS sequence"/>
</dbReference>
<sequence length="230" mass="25748">MHWPGRQEKPHKLLNFISCLASVASSSAQVTMQSSSAQVSMQSSSAEVTMQSPNRKRAPAWTEREVLDLIALCGDESVLSELHSKRRNAKIFEKISKGMKDRGYSRDPQQCCMKLKELSQAYKRTREANGCSGSEPQTCRFYDELHAILGGASTTTPVQCMDSVNGLSYNRDADLGDKEDEEEEEVEAQQASGETVSPDSQELVFHPGSSTLPTHRRRAPGPRRWRRDLW</sequence>
<feature type="compositionally biased region" description="Basic residues" evidence="1">
    <location>
        <begin position="214"/>
        <end position="230"/>
    </location>
</feature>
<feature type="compositionally biased region" description="Polar residues" evidence="1">
    <location>
        <begin position="189"/>
        <end position="200"/>
    </location>
</feature>
<dbReference type="InterPro" id="IPR044822">
    <property type="entry name" value="Myb_DNA-bind_4"/>
</dbReference>
<dbReference type="EMBL" id="KB473078">
    <property type="protein sequence ID" value="EMP42438.1"/>
    <property type="molecule type" value="Genomic_DNA"/>
</dbReference>
<reference evidence="5" key="1">
    <citation type="journal article" date="2013" name="Nat. Genet.">
        <title>The draft genomes of soft-shell turtle and green sea turtle yield insights into the development and evolution of the turtle-specific body plan.</title>
        <authorList>
            <person name="Wang Z."/>
            <person name="Pascual-Anaya J."/>
            <person name="Zadissa A."/>
            <person name="Li W."/>
            <person name="Niimura Y."/>
            <person name="Huang Z."/>
            <person name="Li C."/>
            <person name="White S."/>
            <person name="Xiong Z."/>
            <person name="Fang D."/>
            <person name="Wang B."/>
            <person name="Ming Y."/>
            <person name="Chen Y."/>
            <person name="Zheng Y."/>
            <person name="Kuraku S."/>
            <person name="Pignatelli M."/>
            <person name="Herrero J."/>
            <person name="Beal K."/>
            <person name="Nozawa M."/>
            <person name="Li Q."/>
            <person name="Wang J."/>
            <person name="Zhang H."/>
            <person name="Yu L."/>
            <person name="Shigenobu S."/>
            <person name="Wang J."/>
            <person name="Liu J."/>
            <person name="Flicek P."/>
            <person name="Searle S."/>
            <person name="Wang J."/>
            <person name="Kuratani S."/>
            <person name="Yin Y."/>
            <person name="Aken B."/>
            <person name="Zhang G."/>
            <person name="Irie N."/>
        </authorList>
    </citation>
    <scope>NUCLEOTIDE SEQUENCE [LARGE SCALE GENOMIC DNA]</scope>
</reference>
<keyword evidence="2" id="KW-0732">Signal</keyword>
<evidence type="ECO:0000256" key="1">
    <source>
        <dbReference type="SAM" id="MobiDB-lite"/>
    </source>
</evidence>
<evidence type="ECO:0000259" key="3">
    <source>
        <dbReference type="Pfam" id="PF13837"/>
    </source>
</evidence>
<accession>M7CCK0</accession>
<evidence type="ECO:0000256" key="2">
    <source>
        <dbReference type="SAM" id="SignalP"/>
    </source>
</evidence>
<keyword evidence="5" id="KW-1185">Reference proteome</keyword>
<name>M7CCK0_CHEMY</name>
<protein>
    <recommendedName>
        <fullName evidence="3">Myb/SANT-like DNA-binding domain-containing protein</fullName>
    </recommendedName>
</protein>
<feature type="signal peptide" evidence="2">
    <location>
        <begin position="1"/>
        <end position="28"/>
    </location>
</feature>